<dbReference type="GO" id="GO:0006508">
    <property type="term" value="P:proteolysis"/>
    <property type="evidence" value="ECO:0007669"/>
    <property type="project" value="UniProtKB-KW"/>
</dbReference>
<dbReference type="Gene3D" id="1.10.3810.10">
    <property type="entry name" value="Biosynthetic peptidoglycan transglycosylase-like"/>
    <property type="match status" value="1"/>
</dbReference>
<feature type="region of interest" description="Disordered" evidence="14">
    <location>
        <begin position="678"/>
        <end position="704"/>
    </location>
</feature>
<evidence type="ECO:0000256" key="14">
    <source>
        <dbReference type="SAM" id="MobiDB-lite"/>
    </source>
</evidence>
<dbReference type="EMBL" id="AP019791">
    <property type="protein sequence ID" value="BBL78773.1"/>
    <property type="molecule type" value="Genomic_DNA"/>
</dbReference>
<keyword evidence="10" id="KW-0511">Multifunctional enzyme</keyword>
<organism evidence="18 19">
    <name type="scientific">Rubrobacter xylanophilus</name>
    <dbReference type="NCBI Taxonomy" id="49319"/>
    <lineage>
        <taxon>Bacteria</taxon>
        <taxon>Bacillati</taxon>
        <taxon>Actinomycetota</taxon>
        <taxon>Rubrobacteria</taxon>
        <taxon>Rubrobacterales</taxon>
        <taxon>Rubrobacteraceae</taxon>
        <taxon>Rubrobacter</taxon>
    </lineage>
</organism>
<dbReference type="GO" id="GO:0030288">
    <property type="term" value="C:outer membrane-bounded periplasmic space"/>
    <property type="evidence" value="ECO:0007669"/>
    <property type="project" value="TreeGrafter"/>
</dbReference>
<dbReference type="GO" id="GO:0008360">
    <property type="term" value="P:regulation of cell shape"/>
    <property type="evidence" value="ECO:0007669"/>
    <property type="project" value="UniProtKB-KW"/>
</dbReference>
<comment type="similarity">
    <text evidence="2">In the N-terminal section; belongs to the glycosyltransferase 51 family.</text>
</comment>
<evidence type="ECO:0000256" key="10">
    <source>
        <dbReference type="ARBA" id="ARBA00023268"/>
    </source>
</evidence>
<dbReference type="OrthoDB" id="9766909at2"/>
<dbReference type="InterPro" id="IPR001264">
    <property type="entry name" value="Glyco_trans_51"/>
</dbReference>
<dbReference type="Gene3D" id="3.40.710.10">
    <property type="entry name" value="DD-peptidase/beta-lactamase superfamily"/>
    <property type="match status" value="1"/>
</dbReference>
<accession>A0A510HJG0</accession>
<evidence type="ECO:0000256" key="4">
    <source>
        <dbReference type="ARBA" id="ARBA00022670"/>
    </source>
</evidence>
<gene>
    <name evidence="18" type="ORF">RxyAA322_06270</name>
</gene>
<evidence type="ECO:0000256" key="6">
    <source>
        <dbReference type="ARBA" id="ARBA00022679"/>
    </source>
</evidence>
<keyword evidence="5" id="KW-0328">Glycosyltransferase</keyword>
<feature type="domain" description="Penicillin-binding protein transpeptidase" evidence="16">
    <location>
        <begin position="377"/>
        <end position="639"/>
    </location>
</feature>
<dbReference type="InterPro" id="IPR001460">
    <property type="entry name" value="PCN-bd_Tpept"/>
</dbReference>
<keyword evidence="19" id="KW-1185">Reference proteome</keyword>
<keyword evidence="3" id="KW-0121">Carboxypeptidase</keyword>
<evidence type="ECO:0000259" key="16">
    <source>
        <dbReference type="Pfam" id="PF00905"/>
    </source>
</evidence>
<evidence type="ECO:0000256" key="9">
    <source>
        <dbReference type="ARBA" id="ARBA00022984"/>
    </source>
</evidence>
<evidence type="ECO:0000256" key="13">
    <source>
        <dbReference type="ARBA" id="ARBA00049902"/>
    </source>
</evidence>
<evidence type="ECO:0000256" key="1">
    <source>
        <dbReference type="ARBA" id="ARBA00007090"/>
    </source>
</evidence>
<evidence type="ECO:0000256" key="15">
    <source>
        <dbReference type="SAM" id="Phobius"/>
    </source>
</evidence>
<proteinExistence type="inferred from homology"/>
<dbReference type="SUPFAM" id="SSF53955">
    <property type="entry name" value="Lysozyme-like"/>
    <property type="match status" value="1"/>
</dbReference>
<name>A0A510HJG0_9ACTN</name>
<evidence type="ECO:0000256" key="12">
    <source>
        <dbReference type="ARBA" id="ARBA00034000"/>
    </source>
</evidence>
<keyword evidence="15" id="KW-0472">Membrane</keyword>
<dbReference type="SUPFAM" id="SSF56601">
    <property type="entry name" value="beta-lactamase/transpeptidase-like"/>
    <property type="match status" value="1"/>
</dbReference>
<keyword evidence="11" id="KW-0961">Cell wall biogenesis/degradation</keyword>
<feature type="compositionally biased region" description="Basic and acidic residues" evidence="14">
    <location>
        <begin position="678"/>
        <end position="697"/>
    </location>
</feature>
<keyword evidence="7" id="KW-0378">Hydrolase</keyword>
<evidence type="ECO:0000256" key="7">
    <source>
        <dbReference type="ARBA" id="ARBA00022801"/>
    </source>
</evidence>
<feature type="region of interest" description="Disordered" evidence="14">
    <location>
        <begin position="1"/>
        <end position="38"/>
    </location>
</feature>
<dbReference type="Proteomes" id="UP000318065">
    <property type="component" value="Chromosome"/>
</dbReference>
<dbReference type="GO" id="GO:0009252">
    <property type="term" value="P:peptidoglycan biosynthetic process"/>
    <property type="evidence" value="ECO:0007669"/>
    <property type="project" value="UniProtKB-KW"/>
</dbReference>
<dbReference type="PANTHER" id="PTHR32282">
    <property type="entry name" value="BINDING PROTEIN TRANSPEPTIDASE, PUTATIVE-RELATED"/>
    <property type="match status" value="1"/>
</dbReference>
<dbReference type="AlphaFoldDB" id="A0A510HJG0"/>
<evidence type="ECO:0000256" key="5">
    <source>
        <dbReference type="ARBA" id="ARBA00022676"/>
    </source>
</evidence>
<dbReference type="InterPro" id="IPR036950">
    <property type="entry name" value="PBP_transglycosylase"/>
</dbReference>
<keyword evidence="4" id="KW-0645">Protease</keyword>
<dbReference type="InterPro" id="IPR050396">
    <property type="entry name" value="Glycosyltr_51/Transpeptidase"/>
</dbReference>
<comment type="similarity">
    <text evidence="1">In the C-terminal section; belongs to the transpeptidase family.</text>
</comment>
<evidence type="ECO:0000259" key="17">
    <source>
        <dbReference type="Pfam" id="PF00912"/>
    </source>
</evidence>
<keyword evidence="15" id="KW-0812">Transmembrane</keyword>
<evidence type="ECO:0000313" key="18">
    <source>
        <dbReference type="EMBL" id="BBL78773.1"/>
    </source>
</evidence>
<evidence type="ECO:0000256" key="11">
    <source>
        <dbReference type="ARBA" id="ARBA00023316"/>
    </source>
</evidence>
<keyword evidence="15" id="KW-1133">Transmembrane helix</keyword>
<dbReference type="GO" id="GO:0008658">
    <property type="term" value="F:penicillin binding"/>
    <property type="evidence" value="ECO:0007669"/>
    <property type="project" value="InterPro"/>
</dbReference>
<evidence type="ECO:0000256" key="8">
    <source>
        <dbReference type="ARBA" id="ARBA00022960"/>
    </source>
</evidence>
<keyword evidence="9" id="KW-0573">Peptidoglycan synthesis</keyword>
<dbReference type="InterPro" id="IPR012338">
    <property type="entry name" value="Beta-lactam/transpept-like"/>
</dbReference>
<keyword evidence="8" id="KW-0133">Cell shape</keyword>
<evidence type="ECO:0000256" key="3">
    <source>
        <dbReference type="ARBA" id="ARBA00022645"/>
    </source>
</evidence>
<sequence length="704" mass="77916">MARTYQRRPGRGDRRARDPKRQRDRQVQLPYGAKRPRSRFESARETALRAFGILLLCGLVAGVSFAAGAYLGLVKSVRQLEPPPVTESHPTYIYSAPLGEGDGSRRVIGTIFQGKNRQTIPASEMPPHLLNALVAKEDERFMQHPGVDLWGIMRALWVDIRAGRYVEGASTITQQYVRNVYLSQEQSITRKIKEALIAIQVETVKDKEEILADYLNTVYFGNNAYGVEAAAETYFNKSAEDLTVAESATLIGLLWSPSSLGEDKAAAREQRDLVLKKMFDAGYITQQDYEQALEEPMPEEWPEAPMLETGLTGPPLTREFAELVQNELIRRYGANTVLRGGLDVYTTLDLQQQMAAYEVLYGPNGYLPSPENPDAALVSIDPETGHITAMVGNRDPESQFNLVTQARRQPGSSFKPFALIAALEQGIDPDTHFISEKKVYQIPKGNGQSERWKVENYEKIERGSISLKEALWESDNTVFTDLVMNAGSKGLRNGPEAVADVARRLGVSSDFGRHPDPSIVLGAYEVSPLDMATAYATIANEGRRVEPTLIEKVVRNEGQPGEEVLFRAPEHPEGQQVIDPEIAREAIGIMMGDVMWGIAGDAALPGRPVAGKTGTSENFFDSWFIGFTPQLTTAVWMGYAEGGKTLEELLSRDGALYGTVGSPEEIWHDYMLQALDGEPVKRFEGVEEPPPPEREETPPATQTP</sequence>
<dbReference type="FunFam" id="1.10.3810.10:FF:000001">
    <property type="entry name" value="Penicillin-binding protein 1A"/>
    <property type="match status" value="1"/>
</dbReference>
<comment type="catalytic activity">
    <reaction evidence="12">
        <text>Preferential cleavage: (Ac)2-L-Lys-D-Ala-|-D-Ala. Also transpeptidation of peptidyl-alanyl moieties that are N-acyl substituents of D-alanine.</text>
        <dbReference type="EC" id="3.4.16.4"/>
    </reaction>
</comment>
<evidence type="ECO:0000256" key="2">
    <source>
        <dbReference type="ARBA" id="ARBA00007739"/>
    </source>
</evidence>
<dbReference type="GO" id="GO:0071555">
    <property type="term" value="P:cell wall organization"/>
    <property type="evidence" value="ECO:0007669"/>
    <property type="project" value="UniProtKB-KW"/>
</dbReference>
<dbReference type="GO" id="GO:0008955">
    <property type="term" value="F:peptidoglycan glycosyltransferase activity"/>
    <property type="evidence" value="ECO:0007669"/>
    <property type="project" value="UniProtKB-EC"/>
</dbReference>
<dbReference type="Pfam" id="PF00905">
    <property type="entry name" value="Transpeptidase"/>
    <property type="match status" value="1"/>
</dbReference>
<feature type="transmembrane region" description="Helical" evidence="15">
    <location>
        <begin position="47"/>
        <end position="73"/>
    </location>
</feature>
<dbReference type="InterPro" id="IPR023346">
    <property type="entry name" value="Lysozyme-like_dom_sf"/>
</dbReference>
<keyword evidence="6" id="KW-0808">Transferase</keyword>
<protein>
    <submittedName>
        <fullName evidence="18">Penicillin-binding protein</fullName>
    </submittedName>
</protein>
<reference evidence="18" key="1">
    <citation type="journal article" date="2019" name="Microbiol. Resour. Announc.">
        <title>Complete Genome Sequence of Rubrobacter xylanophilus Strain AA3-22, Isolated from Arima Onsen in Japan.</title>
        <authorList>
            <person name="Tomariguchi N."/>
            <person name="Miyazaki K."/>
        </authorList>
    </citation>
    <scope>NUCLEOTIDE SEQUENCE [LARGE SCALE GENOMIC DNA]</scope>
    <source>
        <strain evidence="18">AA3-22</strain>
    </source>
</reference>
<comment type="catalytic activity">
    <reaction evidence="13">
        <text>[GlcNAc-(1-&gt;4)-Mur2Ac(oyl-L-Ala-gamma-D-Glu-L-Lys-D-Ala-D-Ala)](n)-di-trans,octa-cis-undecaprenyl diphosphate + beta-D-GlcNAc-(1-&gt;4)-Mur2Ac(oyl-L-Ala-gamma-D-Glu-L-Lys-D-Ala-D-Ala)-di-trans,octa-cis-undecaprenyl diphosphate = [GlcNAc-(1-&gt;4)-Mur2Ac(oyl-L-Ala-gamma-D-Glu-L-Lys-D-Ala-D-Ala)](n+1)-di-trans,octa-cis-undecaprenyl diphosphate + di-trans,octa-cis-undecaprenyl diphosphate + H(+)</text>
        <dbReference type="Rhea" id="RHEA:23708"/>
        <dbReference type="Rhea" id="RHEA-COMP:9602"/>
        <dbReference type="Rhea" id="RHEA-COMP:9603"/>
        <dbReference type="ChEBI" id="CHEBI:15378"/>
        <dbReference type="ChEBI" id="CHEBI:58405"/>
        <dbReference type="ChEBI" id="CHEBI:60033"/>
        <dbReference type="ChEBI" id="CHEBI:78435"/>
        <dbReference type="EC" id="2.4.99.28"/>
    </reaction>
</comment>
<dbReference type="GO" id="GO:0009002">
    <property type="term" value="F:serine-type D-Ala-D-Ala carboxypeptidase activity"/>
    <property type="evidence" value="ECO:0007669"/>
    <property type="project" value="UniProtKB-EC"/>
</dbReference>
<dbReference type="PANTHER" id="PTHR32282:SF33">
    <property type="entry name" value="PEPTIDOGLYCAN GLYCOSYLTRANSFERASE"/>
    <property type="match status" value="1"/>
</dbReference>
<dbReference type="Pfam" id="PF00912">
    <property type="entry name" value="Transgly"/>
    <property type="match status" value="1"/>
</dbReference>
<feature type="domain" description="Glycosyl transferase family 51" evidence="17">
    <location>
        <begin position="107"/>
        <end position="278"/>
    </location>
</feature>
<evidence type="ECO:0000313" key="19">
    <source>
        <dbReference type="Proteomes" id="UP000318065"/>
    </source>
</evidence>
<feature type="compositionally biased region" description="Basic and acidic residues" evidence="14">
    <location>
        <begin position="10"/>
        <end position="26"/>
    </location>
</feature>